<feature type="transmembrane region" description="Helical" evidence="16">
    <location>
        <begin position="104"/>
        <end position="124"/>
    </location>
</feature>
<keyword evidence="18" id="KW-1185">Reference proteome</keyword>
<evidence type="ECO:0000256" key="16">
    <source>
        <dbReference type="SAM" id="Phobius"/>
    </source>
</evidence>
<dbReference type="PIRSF" id="PIRSF000847">
    <property type="entry name" value="Phos_ph_gly_syn"/>
    <property type="match status" value="1"/>
</dbReference>
<dbReference type="PANTHER" id="PTHR14269:SF62">
    <property type="entry name" value="CDP-DIACYLGLYCEROL--GLYCEROL-3-PHOSPHATE 3-PHOSPHATIDYLTRANSFERASE 1, CHLOROPLASTIC"/>
    <property type="match status" value="1"/>
</dbReference>
<keyword evidence="6" id="KW-0444">Lipid biosynthesis</keyword>
<evidence type="ECO:0000313" key="18">
    <source>
        <dbReference type="Proteomes" id="UP000001007"/>
    </source>
</evidence>
<evidence type="ECO:0000256" key="2">
    <source>
        <dbReference type="ARBA" id="ARBA00005042"/>
    </source>
</evidence>
<evidence type="ECO:0000256" key="3">
    <source>
        <dbReference type="ARBA" id="ARBA00010441"/>
    </source>
</evidence>
<dbReference type="InterPro" id="IPR050324">
    <property type="entry name" value="CDP-alcohol_PTase-I"/>
</dbReference>
<evidence type="ECO:0000256" key="1">
    <source>
        <dbReference type="ARBA" id="ARBA00004141"/>
    </source>
</evidence>
<dbReference type="GO" id="GO:0008444">
    <property type="term" value="F:CDP-diacylglycerol-glycerol-3-phosphate 3-phosphatidyltransferase activity"/>
    <property type="evidence" value="ECO:0007669"/>
    <property type="project" value="UniProtKB-EC"/>
</dbReference>
<dbReference type="AlphaFoldDB" id="Q8KBW9"/>
<dbReference type="GO" id="GO:0016020">
    <property type="term" value="C:membrane"/>
    <property type="evidence" value="ECO:0007669"/>
    <property type="project" value="UniProtKB-SubCell"/>
</dbReference>
<comment type="catalytic activity">
    <reaction evidence="14">
        <text>a CDP-1,2-diacyl-sn-glycerol + sn-glycerol 3-phosphate = a 1,2-diacyl-sn-glycero-3-phospho-(1'-sn-glycero-3'-phosphate) + CMP + H(+)</text>
        <dbReference type="Rhea" id="RHEA:12593"/>
        <dbReference type="ChEBI" id="CHEBI:15378"/>
        <dbReference type="ChEBI" id="CHEBI:57597"/>
        <dbReference type="ChEBI" id="CHEBI:58332"/>
        <dbReference type="ChEBI" id="CHEBI:60110"/>
        <dbReference type="ChEBI" id="CHEBI:60377"/>
        <dbReference type="EC" id="2.7.8.5"/>
    </reaction>
</comment>
<evidence type="ECO:0000256" key="12">
    <source>
        <dbReference type="ARBA" id="ARBA00023209"/>
    </source>
</evidence>
<keyword evidence="12" id="KW-0594">Phospholipid biosynthesis</keyword>
<keyword evidence="10" id="KW-0443">Lipid metabolism</keyword>
<dbReference type="PATRIC" id="fig|194439.7.peg.1501"/>
<keyword evidence="11 16" id="KW-0472">Membrane</keyword>
<feature type="transmembrane region" description="Helical" evidence="16">
    <location>
        <begin position="167"/>
        <end position="188"/>
    </location>
</feature>
<dbReference type="HOGENOM" id="CLU_051314_6_3_10"/>
<dbReference type="EnsemblBacteria" id="AAM72888">
    <property type="protein sequence ID" value="AAM72888"/>
    <property type="gene ID" value="CT1663"/>
</dbReference>
<reference evidence="17 18" key="1">
    <citation type="journal article" date="2002" name="Proc. Natl. Acad. Sci. U.S.A.">
        <title>The complete genome sequence of Chlorobium tepidum TLS, a photosynthetic, anaerobic, green-sulfur bacterium.</title>
        <authorList>
            <person name="Eisen J.A."/>
            <person name="Nelson K.E."/>
            <person name="Paulsen I.T."/>
            <person name="Heidelberg J.F."/>
            <person name="Wu M."/>
            <person name="Dodson R.J."/>
            <person name="Deboy R."/>
            <person name="Gwinn M.L."/>
            <person name="Nelson W.C."/>
            <person name="Haft D.H."/>
            <person name="Hickey E.K."/>
            <person name="Peterson J.D."/>
            <person name="Durkin A.S."/>
            <person name="Kolonay J.L."/>
            <person name="Yang F."/>
            <person name="Holt I."/>
            <person name="Umayam L.A."/>
            <person name="Mason T."/>
            <person name="Brenner M."/>
            <person name="Shea T.P."/>
            <person name="Parksey D."/>
            <person name="Nierman W.C."/>
            <person name="Feldblyum T.V."/>
            <person name="Hansen C.L."/>
            <person name="Craven M.B."/>
            <person name="Radune D."/>
            <person name="Vamathevan J."/>
            <person name="Khouri H."/>
            <person name="White O."/>
            <person name="Gruber T.M."/>
            <person name="Ketchum K.A."/>
            <person name="Venter J.C."/>
            <person name="Tettelin H."/>
            <person name="Bryant D.A."/>
            <person name="Fraser C.M."/>
        </authorList>
    </citation>
    <scope>NUCLEOTIDE SEQUENCE [LARGE SCALE GENOMIC DNA]</scope>
    <source>
        <strain evidence="18">ATCC 49652 / DSM 12025 / NBRC 103806 / TLS</strain>
    </source>
</reference>
<dbReference type="Proteomes" id="UP000001007">
    <property type="component" value="Chromosome"/>
</dbReference>
<accession>Q8KBW9</accession>
<dbReference type="PANTHER" id="PTHR14269">
    <property type="entry name" value="CDP-DIACYLGLYCEROL--GLYCEROL-3-PHOSPHATE 3-PHOSPHATIDYLTRANSFERASE-RELATED"/>
    <property type="match status" value="1"/>
</dbReference>
<dbReference type="InterPro" id="IPR048254">
    <property type="entry name" value="CDP_ALCOHOL_P_TRANSF_CS"/>
</dbReference>
<dbReference type="OrthoDB" id="9785031at2"/>
<protein>
    <recommendedName>
        <fullName evidence="5">CDP-diacylglycerol--glycerol-3-phosphate 3-phosphatidyltransferase</fullName>
        <ecNumber evidence="4">2.7.8.5</ecNumber>
    </recommendedName>
</protein>
<dbReference type="STRING" id="194439.CT1663"/>
<gene>
    <name evidence="17" type="ordered locus">CT1663</name>
</gene>
<keyword evidence="13" id="KW-1208">Phospholipid metabolism</keyword>
<evidence type="ECO:0000256" key="4">
    <source>
        <dbReference type="ARBA" id="ARBA00013170"/>
    </source>
</evidence>
<feature type="transmembrane region" description="Helical" evidence="16">
    <location>
        <begin position="136"/>
        <end position="155"/>
    </location>
</feature>
<evidence type="ECO:0000256" key="7">
    <source>
        <dbReference type="ARBA" id="ARBA00022679"/>
    </source>
</evidence>
<dbReference type="eggNOG" id="COG0558">
    <property type="taxonomic scope" value="Bacteria"/>
</dbReference>
<evidence type="ECO:0000256" key="8">
    <source>
        <dbReference type="ARBA" id="ARBA00022692"/>
    </source>
</evidence>
<sequence length="198" mass="23154">MTFGSLFRNQTRTVVKGHIFNLPNSLSILRILLIPWFIYYLDAGQTHIALIIMVVALLSDWFDGQMARWTNEVSDMGKILDPLADKLCLASVALYYLWKGELPVWFVVFVVFRDLVIFLGAAWIRHRHNVLTTSLWPGKWAVGFVSMMFISMVWPLPVFRQWPVKEFFMYLSAATLFYSFVEYCIRFYKIQKGAEFKA</sequence>
<comment type="pathway">
    <text evidence="2">Phospholipid metabolism; phosphatidylglycerol biosynthesis; phosphatidylglycerol from CDP-diacylglycerol: step 1/2.</text>
</comment>
<evidence type="ECO:0000313" key="17">
    <source>
        <dbReference type="EMBL" id="AAM72888.1"/>
    </source>
</evidence>
<dbReference type="Gene3D" id="1.20.120.1760">
    <property type="match status" value="1"/>
</dbReference>
<evidence type="ECO:0000256" key="13">
    <source>
        <dbReference type="ARBA" id="ARBA00023264"/>
    </source>
</evidence>
<proteinExistence type="inferred from homology"/>
<comment type="subcellular location">
    <subcellularLocation>
        <location evidence="1">Membrane</location>
        <topology evidence="1">Multi-pass membrane protein</topology>
    </subcellularLocation>
</comment>
<dbReference type="GO" id="GO:0046474">
    <property type="term" value="P:glycerophospholipid biosynthetic process"/>
    <property type="evidence" value="ECO:0007669"/>
    <property type="project" value="TreeGrafter"/>
</dbReference>
<dbReference type="EMBL" id="AE006470">
    <property type="protein sequence ID" value="AAM72888.1"/>
    <property type="molecule type" value="Genomic_DNA"/>
</dbReference>
<keyword evidence="9 16" id="KW-1133">Transmembrane helix</keyword>
<dbReference type="InterPro" id="IPR004570">
    <property type="entry name" value="Phosphatidylglycerol_P_synth"/>
</dbReference>
<evidence type="ECO:0000256" key="9">
    <source>
        <dbReference type="ARBA" id="ARBA00022989"/>
    </source>
</evidence>
<dbReference type="PROSITE" id="PS00379">
    <property type="entry name" value="CDP_ALCOHOL_P_TRANSF"/>
    <property type="match status" value="1"/>
</dbReference>
<dbReference type="Pfam" id="PF01066">
    <property type="entry name" value="CDP-OH_P_transf"/>
    <property type="match status" value="1"/>
</dbReference>
<evidence type="ECO:0000256" key="6">
    <source>
        <dbReference type="ARBA" id="ARBA00022516"/>
    </source>
</evidence>
<comment type="similarity">
    <text evidence="3 15">Belongs to the CDP-alcohol phosphatidyltransferase class-I family.</text>
</comment>
<evidence type="ECO:0000256" key="10">
    <source>
        <dbReference type="ARBA" id="ARBA00023098"/>
    </source>
</evidence>
<evidence type="ECO:0000256" key="11">
    <source>
        <dbReference type="ARBA" id="ARBA00023136"/>
    </source>
</evidence>
<keyword evidence="8 16" id="KW-0812">Transmembrane</keyword>
<dbReference type="EC" id="2.7.8.5" evidence="4"/>
<dbReference type="InterPro" id="IPR000462">
    <property type="entry name" value="CDP-OH_P_trans"/>
</dbReference>
<name>Q8KBW9_CHLTE</name>
<evidence type="ECO:0000256" key="5">
    <source>
        <dbReference type="ARBA" id="ARBA00014944"/>
    </source>
</evidence>
<evidence type="ECO:0000256" key="14">
    <source>
        <dbReference type="ARBA" id="ARBA00048586"/>
    </source>
</evidence>
<organism evidence="17 18">
    <name type="scientific">Chlorobaculum tepidum (strain ATCC 49652 / DSM 12025 / NBRC 103806 / TLS)</name>
    <name type="common">Chlorobium tepidum</name>
    <dbReference type="NCBI Taxonomy" id="194439"/>
    <lineage>
        <taxon>Bacteria</taxon>
        <taxon>Pseudomonadati</taxon>
        <taxon>Chlorobiota</taxon>
        <taxon>Chlorobiia</taxon>
        <taxon>Chlorobiales</taxon>
        <taxon>Chlorobiaceae</taxon>
        <taxon>Chlorobaculum</taxon>
    </lineage>
</organism>
<keyword evidence="7 15" id="KW-0808">Transferase</keyword>
<dbReference type="InterPro" id="IPR043130">
    <property type="entry name" value="CDP-OH_PTrfase_TM_dom"/>
</dbReference>
<dbReference type="KEGG" id="cte:CT1663"/>
<evidence type="ECO:0000256" key="15">
    <source>
        <dbReference type="RuleBase" id="RU003750"/>
    </source>
</evidence>
<feature type="transmembrane region" description="Helical" evidence="16">
    <location>
        <begin position="44"/>
        <end position="62"/>
    </location>
</feature>